<gene>
    <name evidence="1" type="ORF">SAMN05660350_00794</name>
</gene>
<sequence>MAVARSTNVIRALDAKGRLQLPLDADAATKLPAERDGALITVFLPGSSEQPRPGYATAALSLDARGRLTVTAGGIRLLRESGSDGGGQLGHRNTAGRRFYPSAAAVDGSYYICETPADGFAAPDRGGLRSADR</sequence>
<dbReference type="AlphaFoldDB" id="A0A1M7SJJ5"/>
<proteinExistence type="predicted"/>
<dbReference type="OrthoDB" id="5194655at2"/>
<reference evidence="1 2" key="1">
    <citation type="submission" date="2016-12" db="EMBL/GenBank/DDBJ databases">
        <authorList>
            <person name="Song W.-J."/>
            <person name="Kurnit D.M."/>
        </authorList>
    </citation>
    <scope>NUCLEOTIDE SEQUENCE [LARGE SCALE GENOMIC DNA]</scope>
    <source>
        <strain evidence="1 2">DSM 43162</strain>
    </source>
</reference>
<accession>A0A1M7SJJ5</accession>
<evidence type="ECO:0000313" key="1">
    <source>
        <dbReference type="EMBL" id="SHN58646.1"/>
    </source>
</evidence>
<evidence type="ECO:0000313" key="2">
    <source>
        <dbReference type="Proteomes" id="UP000184428"/>
    </source>
</evidence>
<name>A0A1M7SJJ5_9ACTN</name>
<protein>
    <submittedName>
        <fullName evidence="1">Uncharacterized protein</fullName>
    </submittedName>
</protein>
<dbReference type="EMBL" id="FRDM01000003">
    <property type="protein sequence ID" value="SHN58646.1"/>
    <property type="molecule type" value="Genomic_DNA"/>
</dbReference>
<dbReference type="RefSeq" id="WP_072913778.1">
    <property type="nucleotide sequence ID" value="NZ_FRDM01000003.1"/>
</dbReference>
<organism evidence="1 2">
    <name type="scientific">Geodermatophilus obscurus</name>
    <dbReference type="NCBI Taxonomy" id="1861"/>
    <lineage>
        <taxon>Bacteria</taxon>
        <taxon>Bacillati</taxon>
        <taxon>Actinomycetota</taxon>
        <taxon>Actinomycetes</taxon>
        <taxon>Geodermatophilales</taxon>
        <taxon>Geodermatophilaceae</taxon>
        <taxon>Geodermatophilus</taxon>
    </lineage>
</organism>
<dbReference type="Proteomes" id="UP000184428">
    <property type="component" value="Unassembled WGS sequence"/>
</dbReference>